<sequence length="71" mass="7545">MWIGNVQGEVSLRRSTIGGVQGDQLRNRVWKTYMTAANAKYGGEAFPASVAQPVRVTAPAPTTSPGTRPEG</sequence>
<dbReference type="Proteomes" id="UP000094426">
    <property type="component" value="Unassembled WGS sequence"/>
</dbReference>
<reference evidence="1 2" key="1">
    <citation type="submission" date="2015-11" db="EMBL/GenBank/DDBJ databases">
        <authorList>
            <person name="Zhang Y."/>
            <person name="Guo Z."/>
        </authorList>
    </citation>
    <scope>NUCLEOTIDE SEQUENCE [LARGE SCALE GENOMIC DNA]</scope>
    <source>
        <strain evidence="2">gdw1</strain>
    </source>
</reference>
<dbReference type="RefSeq" id="WP_011186951.1">
    <property type="nucleotide sequence ID" value="NZ_LNZG01000023.1"/>
</dbReference>
<comment type="caution">
    <text evidence="1">The sequence shown here is derived from an EMBL/GenBank/DDBJ whole genome shotgun (WGS) entry which is preliminary data.</text>
</comment>
<dbReference type="EMBL" id="LNZG01000023">
    <property type="protein sequence ID" value="ODA90046.1"/>
    <property type="molecule type" value="Genomic_DNA"/>
</dbReference>
<evidence type="ECO:0000313" key="2">
    <source>
        <dbReference type="Proteomes" id="UP000094426"/>
    </source>
</evidence>
<evidence type="ECO:0008006" key="3">
    <source>
        <dbReference type="Google" id="ProtNLM"/>
    </source>
</evidence>
<evidence type="ECO:0000313" key="1">
    <source>
        <dbReference type="EMBL" id="ODA90046.1"/>
    </source>
</evidence>
<organism evidence="1 2">
    <name type="scientific">Leifsonia xyli subsp. xyli</name>
    <dbReference type="NCBI Taxonomy" id="59736"/>
    <lineage>
        <taxon>Bacteria</taxon>
        <taxon>Bacillati</taxon>
        <taxon>Actinomycetota</taxon>
        <taxon>Actinomycetes</taxon>
        <taxon>Micrococcales</taxon>
        <taxon>Microbacteriaceae</taxon>
        <taxon>Leifsonia</taxon>
    </lineage>
</organism>
<accession>A0A1E2SJK8</accession>
<proteinExistence type="predicted"/>
<dbReference type="AlphaFoldDB" id="A0A1E2SJK8"/>
<protein>
    <recommendedName>
        <fullName evidence="3">Penicillin-binding protein transpeptidase domain-containing protein</fullName>
    </recommendedName>
</protein>
<name>A0A1E2SJK8_LEIXY</name>
<gene>
    <name evidence="1" type="ORF">ATY41_03185</name>
</gene>